<dbReference type="RefSeq" id="WP_044634396.1">
    <property type="nucleotide sequence ID" value="NZ_CDNC01000005.1"/>
</dbReference>
<dbReference type="PANTHER" id="PTHR34614:SF2">
    <property type="entry name" value="TRANSPOSASE IS4-LIKE DOMAIN-CONTAINING PROTEIN"/>
    <property type="match status" value="1"/>
</dbReference>
<evidence type="ECO:0000313" key="3">
    <source>
        <dbReference type="Proteomes" id="UP000042527"/>
    </source>
</evidence>
<dbReference type="PANTHER" id="PTHR34614">
    <property type="match status" value="1"/>
</dbReference>
<accession>A0A0B7GR16</accession>
<dbReference type="SUPFAM" id="SSF53098">
    <property type="entry name" value="Ribonuclease H-like"/>
    <property type="match status" value="1"/>
</dbReference>
<dbReference type="InterPro" id="IPR012337">
    <property type="entry name" value="RNaseH-like_sf"/>
</dbReference>
<dbReference type="InterPro" id="IPR002559">
    <property type="entry name" value="Transposase_11"/>
</dbReference>
<dbReference type="Pfam" id="PF01609">
    <property type="entry name" value="DDE_Tnp_1"/>
    <property type="match status" value="1"/>
</dbReference>
<name>A0A0B7GR16_TREPH</name>
<dbReference type="GO" id="GO:0006313">
    <property type="term" value="P:DNA transposition"/>
    <property type="evidence" value="ECO:0007669"/>
    <property type="project" value="InterPro"/>
</dbReference>
<keyword evidence="3" id="KW-1185">Reference proteome</keyword>
<proteinExistence type="predicted"/>
<dbReference type="EMBL" id="CDNC01000005">
    <property type="protein sequence ID" value="CEM61014.1"/>
    <property type="molecule type" value="Genomic_DNA"/>
</dbReference>
<protein>
    <submittedName>
        <fullName evidence="2">Transposase</fullName>
    </submittedName>
</protein>
<dbReference type="Proteomes" id="UP000042527">
    <property type="component" value="Unassembled WGS sequence"/>
</dbReference>
<feature type="domain" description="Transposase IS4-like" evidence="1">
    <location>
        <begin position="182"/>
        <end position="423"/>
    </location>
</feature>
<sequence>MSIPQSIKQFRPTQFGAVEIRFIGNYYYVYQVSSKWDGAKGRAQKVTGKSIGKITEADGFIPNANGLRLMQQMRSTADVAPTVKNYGAYELLQQLAPELNDKLKQHFPDIFREIRTIALLRLVGSICSAKMIQPLFLDSYMSTLCTDIAVSEASVRKFITLLGSLQEQADAFMRDQVMPANALLFDGTSIFTRSADSLAAKGYNPQHSRGTQARILYVFEKNSHKPVFYRVLQGSIVDKVAFMETVHAAGCKDCVIIADKGFYSKENLAALMNAGLQFILPLRKDTVNVEPAFYENTDDSKWDGVFTYNKRPIWFRKKPSGTKGNFIYTYRDDSRKAELVGQYVEKVEKFYGERTHEPKDVLKKIRMGYFSFCSNLDVSARDIYMNYKERWDIEQCFDYLKNSVSQSASHAHTDEYFRGWAFVNHISLLYYYGLLNALRNSKLDEQYSASDVLKLTKNIYLVDSGDNQGFKLSAIQKRTQRILDTLGIDLLRKN</sequence>
<reference evidence="3" key="1">
    <citation type="submission" date="2015-01" db="EMBL/GenBank/DDBJ databases">
        <authorList>
            <person name="Manzoor Shahid"/>
            <person name="Zubair Saima"/>
        </authorList>
    </citation>
    <scope>NUCLEOTIDE SEQUENCE [LARGE SCALE GENOMIC DNA]</scope>
    <source>
        <strain evidence="3">V1</strain>
    </source>
</reference>
<dbReference type="GO" id="GO:0004803">
    <property type="term" value="F:transposase activity"/>
    <property type="evidence" value="ECO:0007669"/>
    <property type="project" value="InterPro"/>
</dbReference>
<gene>
    <name evidence="2" type="ORF">TPHV1_130052</name>
</gene>
<evidence type="ECO:0000259" key="1">
    <source>
        <dbReference type="Pfam" id="PF01609"/>
    </source>
</evidence>
<evidence type="ECO:0000313" key="2">
    <source>
        <dbReference type="EMBL" id="CEM61014.1"/>
    </source>
</evidence>
<dbReference type="OrthoDB" id="7327264at2"/>
<organism evidence="2 3">
    <name type="scientific">Treponema phagedenis</name>
    <dbReference type="NCBI Taxonomy" id="162"/>
    <lineage>
        <taxon>Bacteria</taxon>
        <taxon>Pseudomonadati</taxon>
        <taxon>Spirochaetota</taxon>
        <taxon>Spirochaetia</taxon>
        <taxon>Spirochaetales</taxon>
        <taxon>Treponemataceae</taxon>
        <taxon>Treponema</taxon>
    </lineage>
</organism>
<dbReference type="GO" id="GO:0003677">
    <property type="term" value="F:DNA binding"/>
    <property type="evidence" value="ECO:0007669"/>
    <property type="project" value="InterPro"/>
</dbReference>
<dbReference type="AlphaFoldDB" id="A0A0B7GR16"/>